<name>A0A7S9LUI7_9RHOB</name>
<dbReference type="Gene3D" id="3.30.70.1060">
    <property type="entry name" value="Dimeric alpha+beta barrel"/>
    <property type="match status" value="1"/>
</dbReference>
<dbReference type="EMBL" id="CP064942">
    <property type="protein sequence ID" value="QPH55005.1"/>
    <property type="molecule type" value="Genomic_DNA"/>
</dbReference>
<keyword evidence="4" id="KW-1185">Reference proteome</keyword>
<feature type="domain" description="YCII-related" evidence="2">
    <location>
        <begin position="1"/>
        <end position="105"/>
    </location>
</feature>
<protein>
    <submittedName>
        <fullName evidence="3">YciI family protein</fullName>
    </submittedName>
</protein>
<dbReference type="AlphaFoldDB" id="A0A7S9LUI7"/>
<dbReference type="RefSeq" id="WP_196104204.1">
    <property type="nucleotide sequence ID" value="NZ_CP064942.1"/>
</dbReference>
<proteinExistence type="inferred from homology"/>
<reference evidence="3 4" key="1">
    <citation type="submission" date="2020-11" db="EMBL/GenBank/DDBJ databases">
        <title>Description of Pontivivens ytuae sp. nov. isolated from deep sea sediment of Mariana Trench.</title>
        <authorList>
            <person name="Wang Z."/>
            <person name="Sun Q.-L."/>
            <person name="Xu X.-D."/>
            <person name="Tang Y.-Z."/>
            <person name="Zhang J."/>
        </authorList>
    </citation>
    <scope>NUCLEOTIDE SEQUENCE [LARGE SCALE GENOMIC DNA]</scope>
    <source>
        <strain evidence="3 4">MT2928</strain>
    </source>
</reference>
<dbReference type="PANTHER" id="PTHR35174">
    <property type="entry name" value="BLL7171 PROTEIN-RELATED"/>
    <property type="match status" value="1"/>
</dbReference>
<sequence>MQYMFLFVDERENVVHDMDAWRAYMGAMHEAGIMKYGDELHPNEAATTLRIRDGKRSVQDGPYADVREQLGGFVVVEVPDLDTALDWAAKSPAAELGCVEVRPVVLHDAPAPA</sequence>
<dbReference type="InterPro" id="IPR005545">
    <property type="entry name" value="YCII"/>
</dbReference>
<evidence type="ECO:0000256" key="1">
    <source>
        <dbReference type="ARBA" id="ARBA00007689"/>
    </source>
</evidence>
<accession>A0A7S9LUI7</accession>
<evidence type="ECO:0000259" key="2">
    <source>
        <dbReference type="Pfam" id="PF03795"/>
    </source>
</evidence>
<organism evidence="3 4">
    <name type="scientific">Pontivivens ytuae</name>
    <dbReference type="NCBI Taxonomy" id="2789856"/>
    <lineage>
        <taxon>Bacteria</taxon>
        <taxon>Pseudomonadati</taxon>
        <taxon>Pseudomonadota</taxon>
        <taxon>Alphaproteobacteria</taxon>
        <taxon>Rhodobacterales</taxon>
        <taxon>Paracoccaceae</taxon>
        <taxon>Pontivivens</taxon>
    </lineage>
</organism>
<dbReference type="Proteomes" id="UP000594800">
    <property type="component" value="Chromosome"/>
</dbReference>
<gene>
    <name evidence="3" type="ORF">I0K15_04435</name>
</gene>
<evidence type="ECO:0000313" key="4">
    <source>
        <dbReference type="Proteomes" id="UP000594800"/>
    </source>
</evidence>
<dbReference type="SUPFAM" id="SSF54909">
    <property type="entry name" value="Dimeric alpha+beta barrel"/>
    <property type="match status" value="1"/>
</dbReference>
<dbReference type="KEGG" id="poz:I0K15_04435"/>
<dbReference type="InterPro" id="IPR011008">
    <property type="entry name" value="Dimeric_a/b-barrel"/>
</dbReference>
<dbReference type="PANTHER" id="PTHR35174:SF3">
    <property type="entry name" value="BLL7171 PROTEIN"/>
    <property type="match status" value="1"/>
</dbReference>
<dbReference type="Pfam" id="PF03795">
    <property type="entry name" value="YCII"/>
    <property type="match status" value="1"/>
</dbReference>
<comment type="similarity">
    <text evidence="1">Belongs to the YciI family.</text>
</comment>
<evidence type="ECO:0000313" key="3">
    <source>
        <dbReference type="EMBL" id="QPH55005.1"/>
    </source>
</evidence>